<gene>
    <name evidence="1" type="ORF">OKIT_0513</name>
    <name evidence="2" type="ORF">OKIT_0552</name>
</gene>
<sequence>MTELSRLASVLLNKQEKDGIPPNTAFKDGLIFSEKHGYGDLARQVIKEWDDLPLGEGESQRPTRHQSSSVRALRNQCLALQDKGHSLSEIQQQTDLTKEEVSYYLRDLTQNNK</sequence>
<dbReference type="AlphaFoldDB" id="G9WHQ3"/>
<reference evidence="1 3" key="1">
    <citation type="journal article" date="2012" name="PLoS ONE">
        <title>Functional divergence in the genus oenococcus as predicted by genome sequencing of the newly-described species, Oenococcus kitaharae.</title>
        <authorList>
            <person name="Borneman A.R."/>
            <person name="McCarthy J.M."/>
            <person name="Chambers P.J."/>
            <person name="Bartowsky E.J."/>
        </authorList>
    </citation>
    <scope>NUCLEOTIDE SEQUENCE [LARGE SCALE GENOMIC DNA]</scope>
    <source>
        <strain evidence="1">DSM 17330</strain>
        <strain evidence="3">DSM17330</strain>
    </source>
</reference>
<evidence type="ECO:0000313" key="1">
    <source>
        <dbReference type="EMBL" id="EHN58627.1"/>
    </source>
</evidence>
<dbReference type="Proteomes" id="UP000004959">
    <property type="component" value="Chromosome"/>
</dbReference>
<name>G9WHQ3_9LACO</name>
<dbReference type="PATRIC" id="fig|1045004.4.peg.511"/>
<evidence type="ECO:0000313" key="3">
    <source>
        <dbReference type="Proteomes" id="UP000004959"/>
    </source>
</evidence>
<comment type="caution">
    <text evidence="1">The sequence shown here is derived from an EMBL/GenBank/DDBJ whole genome shotgun (WGS) entry which is preliminary data.</text>
</comment>
<evidence type="ECO:0000313" key="2">
    <source>
        <dbReference type="EMBL" id="EHN58666.1"/>
    </source>
</evidence>
<dbReference type="RefSeq" id="WP_007745032.1">
    <property type="nucleotide sequence ID" value="NZ_CM001398.1"/>
</dbReference>
<proteinExistence type="predicted"/>
<keyword evidence="3" id="KW-1185">Reference proteome</keyword>
<accession>G9WHQ3</accession>
<dbReference type="EMBL" id="AFVZ01000001">
    <property type="protein sequence ID" value="EHN58666.1"/>
    <property type="molecule type" value="Genomic_DNA"/>
</dbReference>
<dbReference type="EMBL" id="AFVZ01000001">
    <property type="protein sequence ID" value="EHN58627.1"/>
    <property type="molecule type" value="Genomic_DNA"/>
</dbReference>
<dbReference type="HOGENOM" id="CLU_2130880_0_0_9"/>
<protein>
    <submittedName>
        <fullName evidence="1">Uncharacterized protein</fullName>
    </submittedName>
</protein>
<organism evidence="1 3">
    <name type="scientific">Oenococcus kitaharae DSM 17330</name>
    <dbReference type="NCBI Taxonomy" id="1045004"/>
    <lineage>
        <taxon>Bacteria</taxon>
        <taxon>Bacillati</taxon>
        <taxon>Bacillota</taxon>
        <taxon>Bacilli</taxon>
        <taxon>Lactobacillales</taxon>
        <taxon>Lactobacillaceae</taxon>
        <taxon>Oenococcus</taxon>
    </lineage>
</organism>